<gene>
    <name evidence="10" type="ORF">LCGC14_1726270</name>
</gene>
<dbReference type="CDD" id="cd00776">
    <property type="entry name" value="AsxRS_core"/>
    <property type="match status" value="1"/>
</dbReference>
<protein>
    <recommendedName>
        <fullName evidence="9">Aminoacyl-transfer RNA synthetases class-II family profile domain-containing protein</fullName>
    </recommendedName>
</protein>
<dbReference type="InterPro" id="IPR002312">
    <property type="entry name" value="Asp/Asn-tRNA-synth_IIb"/>
</dbReference>
<dbReference type="SUPFAM" id="SSF55681">
    <property type="entry name" value="Class II aaRS and biotin synthetases"/>
    <property type="match status" value="1"/>
</dbReference>
<dbReference type="InterPro" id="IPR045864">
    <property type="entry name" value="aa-tRNA-synth_II/BPL/LPL"/>
</dbReference>
<name>A0A0F9HAP3_9ZZZZ</name>
<evidence type="ECO:0000256" key="4">
    <source>
        <dbReference type="ARBA" id="ARBA00022598"/>
    </source>
</evidence>
<evidence type="ECO:0000256" key="3">
    <source>
        <dbReference type="ARBA" id="ARBA00022490"/>
    </source>
</evidence>
<keyword evidence="7" id="KW-0648">Protein biosynthesis</keyword>
<dbReference type="AlphaFoldDB" id="A0A0F9HAP3"/>
<comment type="subcellular location">
    <subcellularLocation>
        <location evidence="1">Cytoplasm</location>
    </subcellularLocation>
</comment>
<dbReference type="NCBIfam" id="TIGR00458">
    <property type="entry name" value="aspS_nondisc"/>
    <property type="match status" value="1"/>
</dbReference>
<dbReference type="Gene3D" id="2.40.50.140">
    <property type="entry name" value="Nucleic acid-binding proteins"/>
    <property type="match status" value="1"/>
</dbReference>
<dbReference type="SUPFAM" id="SSF50249">
    <property type="entry name" value="Nucleic acid-binding proteins"/>
    <property type="match status" value="1"/>
</dbReference>
<dbReference type="Pfam" id="PF00152">
    <property type="entry name" value="tRNA-synt_2"/>
    <property type="match status" value="1"/>
</dbReference>
<dbReference type="InterPro" id="IPR004365">
    <property type="entry name" value="NA-bd_OB_tRNA"/>
</dbReference>
<dbReference type="NCBIfam" id="NF003483">
    <property type="entry name" value="PRK05159.1"/>
    <property type="match status" value="1"/>
</dbReference>
<dbReference type="EMBL" id="LAZR01015603">
    <property type="protein sequence ID" value="KKM08199.1"/>
    <property type="molecule type" value="Genomic_DNA"/>
</dbReference>
<dbReference type="GO" id="GO:0004815">
    <property type="term" value="F:aspartate-tRNA ligase activity"/>
    <property type="evidence" value="ECO:0007669"/>
    <property type="project" value="InterPro"/>
</dbReference>
<keyword evidence="3" id="KW-0963">Cytoplasm</keyword>
<dbReference type="InterPro" id="IPR004523">
    <property type="entry name" value="Asp-tRNA_synthase_2"/>
</dbReference>
<evidence type="ECO:0000256" key="8">
    <source>
        <dbReference type="ARBA" id="ARBA00023146"/>
    </source>
</evidence>
<proteinExistence type="inferred from homology"/>
<feature type="domain" description="Aminoacyl-transfer RNA synthetases class-II family profile" evidence="9">
    <location>
        <begin position="144"/>
        <end position="432"/>
    </location>
</feature>
<evidence type="ECO:0000313" key="10">
    <source>
        <dbReference type="EMBL" id="KKM08199.1"/>
    </source>
</evidence>
<dbReference type="GO" id="GO:0005524">
    <property type="term" value="F:ATP binding"/>
    <property type="evidence" value="ECO:0007669"/>
    <property type="project" value="UniProtKB-KW"/>
</dbReference>
<dbReference type="GO" id="GO:0017101">
    <property type="term" value="C:aminoacyl-tRNA synthetase multienzyme complex"/>
    <property type="evidence" value="ECO:0007669"/>
    <property type="project" value="TreeGrafter"/>
</dbReference>
<dbReference type="InterPro" id="IPR004364">
    <property type="entry name" value="Aa-tRNA-synt_II"/>
</dbReference>
<evidence type="ECO:0000256" key="2">
    <source>
        <dbReference type="ARBA" id="ARBA00005312"/>
    </source>
</evidence>
<organism evidence="10">
    <name type="scientific">marine sediment metagenome</name>
    <dbReference type="NCBI Taxonomy" id="412755"/>
    <lineage>
        <taxon>unclassified sequences</taxon>
        <taxon>metagenomes</taxon>
        <taxon>ecological metagenomes</taxon>
    </lineage>
</organism>
<keyword evidence="8" id="KW-0030">Aminoacyl-tRNA synthetase</keyword>
<dbReference type="InterPro" id="IPR012340">
    <property type="entry name" value="NA-bd_OB-fold"/>
</dbReference>
<dbReference type="InterPro" id="IPR006195">
    <property type="entry name" value="aa-tRNA-synth_II"/>
</dbReference>
<dbReference type="PRINTS" id="PR01042">
    <property type="entry name" value="TRNASYNTHASP"/>
</dbReference>
<evidence type="ECO:0000256" key="1">
    <source>
        <dbReference type="ARBA" id="ARBA00004496"/>
    </source>
</evidence>
<keyword evidence="4" id="KW-0436">Ligase</keyword>
<dbReference type="GO" id="GO:0005829">
    <property type="term" value="C:cytosol"/>
    <property type="evidence" value="ECO:0007669"/>
    <property type="project" value="TreeGrafter"/>
</dbReference>
<keyword evidence="6" id="KW-0067">ATP-binding</keyword>
<dbReference type="Pfam" id="PF01336">
    <property type="entry name" value="tRNA_anti-codon"/>
    <property type="match status" value="1"/>
</dbReference>
<keyword evidence="5" id="KW-0547">Nucleotide-binding</keyword>
<dbReference type="GO" id="GO:0003723">
    <property type="term" value="F:RNA binding"/>
    <property type="evidence" value="ECO:0007669"/>
    <property type="project" value="TreeGrafter"/>
</dbReference>
<dbReference type="PROSITE" id="PS50862">
    <property type="entry name" value="AA_TRNA_LIGASE_II"/>
    <property type="match status" value="1"/>
</dbReference>
<comment type="caution">
    <text evidence="10">The sequence shown here is derived from an EMBL/GenBank/DDBJ whole genome shotgun (WGS) entry which is preliminary data.</text>
</comment>
<comment type="similarity">
    <text evidence="2">Belongs to the class-II aminoacyl-tRNA synthetase family. Type 2 subfamily.</text>
</comment>
<sequence length="440" mass="50767">MTLDSLGNWRKTHFTKDITSALVDKEIILGGWVRNFRDLGGLKFISLQDKYGERQITIKKGVVSDDLFDKTKVGYQYCIMVKGIVKIFKKAPGGIEIIPSEIKILNKTPEKLPIDMTGETTSELDLRLNNRALDLRSLKNQAVFDIRGEMFRSIRRFLFDHDFTEVTTPKIIGTATEGGTELFPIMFFEREAFLTQSAQLYKEQLSGVYERVFEISDCFRAEKHRTKRHLCEILILDVEMAFVSMADILTILEKLVYNVIKDIREHKMGPLKFIEMENTTILPEIPFPRFQYEEIIELINNKYGFNIEFGEDISTEAYRKLGKDFPGYYYINNWPMSIKPFYIMPSQNPKYSESFDLQKGMLELTSGGARVHNKKQLMDAIEAKGLNSTSFKSHLNVFDYGMPPHAGFGLGLDRWLTMLCGLNDIREAVMYPRTPDRLTP</sequence>
<evidence type="ECO:0000259" key="9">
    <source>
        <dbReference type="PROSITE" id="PS50862"/>
    </source>
</evidence>
<dbReference type="PANTHER" id="PTHR43450:SF1">
    <property type="entry name" value="ASPARTATE--TRNA LIGASE, CYTOPLASMIC"/>
    <property type="match status" value="1"/>
</dbReference>
<dbReference type="HAMAP" id="MF_02075">
    <property type="entry name" value="Asp_tRNA_synth_type2"/>
    <property type="match status" value="1"/>
</dbReference>
<dbReference type="PANTHER" id="PTHR43450">
    <property type="entry name" value="ASPARTYL-TRNA SYNTHETASE"/>
    <property type="match status" value="1"/>
</dbReference>
<dbReference type="GO" id="GO:0006422">
    <property type="term" value="P:aspartyl-tRNA aminoacylation"/>
    <property type="evidence" value="ECO:0007669"/>
    <property type="project" value="InterPro"/>
</dbReference>
<evidence type="ECO:0000256" key="7">
    <source>
        <dbReference type="ARBA" id="ARBA00022917"/>
    </source>
</evidence>
<evidence type="ECO:0000256" key="5">
    <source>
        <dbReference type="ARBA" id="ARBA00022741"/>
    </source>
</evidence>
<evidence type="ECO:0000256" key="6">
    <source>
        <dbReference type="ARBA" id="ARBA00022840"/>
    </source>
</evidence>
<accession>A0A0F9HAP3</accession>
<reference evidence="10" key="1">
    <citation type="journal article" date="2015" name="Nature">
        <title>Complex archaea that bridge the gap between prokaryotes and eukaryotes.</title>
        <authorList>
            <person name="Spang A."/>
            <person name="Saw J.H."/>
            <person name="Jorgensen S.L."/>
            <person name="Zaremba-Niedzwiedzka K."/>
            <person name="Martijn J."/>
            <person name="Lind A.E."/>
            <person name="van Eijk R."/>
            <person name="Schleper C."/>
            <person name="Guy L."/>
            <person name="Ettema T.J."/>
        </authorList>
    </citation>
    <scope>NUCLEOTIDE SEQUENCE</scope>
</reference>
<dbReference type="Gene3D" id="3.30.930.10">
    <property type="entry name" value="Bira Bifunctional Protein, Domain 2"/>
    <property type="match status" value="1"/>
</dbReference>